<keyword evidence="3" id="KW-0862">Zinc</keyword>
<dbReference type="GO" id="GO:0008270">
    <property type="term" value="F:zinc ion binding"/>
    <property type="evidence" value="ECO:0007669"/>
    <property type="project" value="UniProtKB-KW"/>
</dbReference>
<dbReference type="PANTHER" id="PTHR23235">
    <property type="entry name" value="KRUEPPEL-LIKE TRANSCRIPTION FACTOR"/>
    <property type="match status" value="1"/>
</dbReference>
<evidence type="ECO:0000256" key="4">
    <source>
        <dbReference type="PROSITE-ProRule" id="PRU00042"/>
    </source>
</evidence>
<evidence type="ECO:0000313" key="6">
    <source>
        <dbReference type="EMBL" id="KAK6974779.1"/>
    </source>
</evidence>
<protein>
    <recommendedName>
        <fullName evidence="5">C2H2-type domain-containing protein</fullName>
    </recommendedName>
</protein>
<comment type="caution">
    <text evidence="6">The sequence shown here is derived from an EMBL/GenBank/DDBJ whole genome shotgun (WGS) entry which is preliminary data.</text>
</comment>
<keyword evidence="2 4" id="KW-0863">Zinc-finger</keyword>
<evidence type="ECO:0000256" key="2">
    <source>
        <dbReference type="ARBA" id="ARBA00022771"/>
    </source>
</evidence>
<feature type="domain" description="C2H2-type" evidence="5">
    <location>
        <begin position="195"/>
        <end position="224"/>
    </location>
</feature>
<dbReference type="SUPFAM" id="SSF57667">
    <property type="entry name" value="beta-beta-alpha zinc fingers"/>
    <property type="match status" value="1"/>
</dbReference>
<accession>A0AAV9Z8T2</accession>
<dbReference type="GO" id="GO:0000981">
    <property type="term" value="F:DNA-binding transcription factor activity, RNA polymerase II-specific"/>
    <property type="evidence" value="ECO:0007669"/>
    <property type="project" value="TreeGrafter"/>
</dbReference>
<dbReference type="AlphaFoldDB" id="A0AAV9Z8T2"/>
<dbReference type="GO" id="GO:0000978">
    <property type="term" value="F:RNA polymerase II cis-regulatory region sequence-specific DNA binding"/>
    <property type="evidence" value="ECO:0007669"/>
    <property type="project" value="TreeGrafter"/>
</dbReference>
<feature type="domain" description="C2H2-type" evidence="5">
    <location>
        <begin position="165"/>
        <end position="194"/>
    </location>
</feature>
<reference evidence="6 8" key="1">
    <citation type="journal article" date="2024" name="J Genomics">
        <title>Draft genome sequencing and assembly of Favolaschia claudopus CIRM-BRFM 2984 isolated from oak limbs.</title>
        <authorList>
            <person name="Navarro D."/>
            <person name="Drula E."/>
            <person name="Chaduli D."/>
            <person name="Cazenave R."/>
            <person name="Ahrendt S."/>
            <person name="Wang J."/>
            <person name="Lipzen A."/>
            <person name="Daum C."/>
            <person name="Barry K."/>
            <person name="Grigoriev I.V."/>
            <person name="Favel A."/>
            <person name="Rosso M.N."/>
            <person name="Martin F."/>
        </authorList>
    </citation>
    <scope>NUCLEOTIDE SEQUENCE [LARGE SCALE GENOMIC DNA]</scope>
    <source>
        <strain evidence="6 8">CIRM-BRFM 2984</strain>
    </source>
</reference>
<gene>
    <name evidence="7" type="ORF">R3P38DRAFT_3122374</name>
    <name evidence="6" type="ORF">R3P38DRAFT_3131487</name>
</gene>
<dbReference type="EMBL" id="JAWWNJ010000165">
    <property type="protein sequence ID" value="KAK6977768.1"/>
    <property type="molecule type" value="Genomic_DNA"/>
</dbReference>
<name>A0AAV9Z8T2_9AGAR</name>
<keyword evidence="1" id="KW-0479">Metal-binding</keyword>
<evidence type="ECO:0000256" key="1">
    <source>
        <dbReference type="ARBA" id="ARBA00022723"/>
    </source>
</evidence>
<evidence type="ECO:0000256" key="3">
    <source>
        <dbReference type="ARBA" id="ARBA00022833"/>
    </source>
</evidence>
<sequence>MTWAQCDSPFPLPGSMSRVSENAYDWSLRDSTSLVGDMGNIGSHKPTQHHYDLRHHSFCASAMQQLSSCIPSNMCSTDVRRTRSENTQLGLSALPPHTCKSLRSAASSTRPSPYLSSNLSPTPYYIDFSNDGALPPLPSPVCKPEVTTALTQKASQNRRKYQPTCVCPVPKCGSTFTRSHNLKGHLRSHMNKRPFLCRWPGCGKGFARQHDCTRHEQLHAKRGLNDSERITDFIATIKGQARCRSQQGSTVILTVR</sequence>
<dbReference type="PANTHER" id="PTHR23235:SF120">
    <property type="entry name" value="KRUPPEL-LIKE FACTOR 15"/>
    <property type="match status" value="1"/>
</dbReference>
<dbReference type="SMART" id="SM00355">
    <property type="entry name" value="ZnF_C2H2"/>
    <property type="match status" value="2"/>
</dbReference>
<proteinExistence type="predicted"/>
<evidence type="ECO:0000313" key="8">
    <source>
        <dbReference type="Proteomes" id="UP001362999"/>
    </source>
</evidence>
<dbReference type="Proteomes" id="UP001362999">
    <property type="component" value="Unassembled WGS sequence"/>
</dbReference>
<dbReference type="EMBL" id="JAWWNJ010000180">
    <property type="protein sequence ID" value="KAK6974779.1"/>
    <property type="molecule type" value="Genomic_DNA"/>
</dbReference>
<dbReference type="PROSITE" id="PS50157">
    <property type="entry name" value="ZINC_FINGER_C2H2_2"/>
    <property type="match status" value="2"/>
</dbReference>
<dbReference type="PROSITE" id="PS00028">
    <property type="entry name" value="ZINC_FINGER_C2H2_1"/>
    <property type="match status" value="2"/>
</dbReference>
<evidence type="ECO:0000259" key="5">
    <source>
        <dbReference type="PROSITE" id="PS50157"/>
    </source>
</evidence>
<organism evidence="6 8">
    <name type="scientific">Favolaschia claudopus</name>
    <dbReference type="NCBI Taxonomy" id="2862362"/>
    <lineage>
        <taxon>Eukaryota</taxon>
        <taxon>Fungi</taxon>
        <taxon>Dikarya</taxon>
        <taxon>Basidiomycota</taxon>
        <taxon>Agaricomycotina</taxon>
        <taxon>Agaricomycetes</taxon>
        <taxon>Agaricomycetidae</taxon>
        <taxon>Agaricales</taxon>
        <taxon>Marasmiineae</taxon>
        <taxon>Mycenaceae</taxon>
        <taxon>Favolaschia</taxon>
    </lineage>
</organism>
<keyword evidence="8" id="KW-1185">Reference proteome</keyword>
<dbReference type="Gene3D" id="3.30.160.60">
    <property type="entry name" value="Classic Zinc Finger"/>
    <property type="match status" value="2"/>
</dbReference>
<dbReference type="InterPro" id="IPR013087">
    <property type="entry name" value="Znf_C2H2_type"/>
</dbReference>
<evidence type="ECO:0000313" key="7">
    <source>
        <dbReference type="EMBL" id="KAK6977768.1"/>
    </source>
</evidence>
<dbReference type="InterPro" id="IPR036236">
    <property type="entry name" value="Znf_C2H2_sf"/>
</dbReference>